<sequence length="295" mass="32347">MNKEEDYASDSDESDEDFCLDNEQDADSGEEEEEEDSESESDNEDDAEEGRKPSKTAKGKKKDKVKKKLIDTGNSESGPTRSTRQTEPKANGRKLAEKDELESDEEMDKSRSDALWADFLGDVGASSKPAIKQEEKSSPAKQAQSPPSKPVKPATEILDFAGEQVIVAKGNSSSSSSTSSSSSAKENQQQPAAPLTKSPAPRGFAAIKRPAANGGVVGGGLGSLLNQLGKKKKMSVLEKSQLDWKSFKSEEGIDEELQTHNKGKDGYLERQDFLQRTDLRQFEIEKNLRQTRRQN</sequence>
<reference evidence="5 6" key="1">
    <citation type="journal article" date="2007" name="Nature">
        <title>Evolution of genes and genomes on the Drosophila phylogeny.</title>
        <authorList>
            <consortium name="Drosophila 12 Genomes Consortium"/>
            <person name="Clark A.G."/>
            <person name="Eisen M.B."/>
            <person name="Smith D.R."/>
            <person name="Bergman C.M."/>
            <person name="Oliver B."/>
            <person name="Markow T.A."/>
            <person name="Kaufman T.C."/>
            <person name="Kellis M."/>
            <person name="Gelbart W."/>
            <person name="Iyer V.N."/>
            <person name="Pollard D.A."/>
            <person name="Sackton T.B."/>
            <person name="Larracuente A.M."/>
            <person name="Singh N.D."/>
            <person name="Abad J.P."/>
            <person name="Abt D.N."/>
            <person name="Adryan B."/>
            <person name="Aguade M."/>
            <person name="Akashi H."/>
            <person name="Anderson W.W."/>
            <person name="Aquadro C.F."/>
            <person name="Ardell D.H."/>
            <person name="Arguello R."/>
            <person name="Artieri C.G."/>
            <person name="Barbash D.A."/>
            <person name="Barker D."/>
            <person name="Barsanti P."/>
            <person name="Batterham P."/>
            <person name="Batzoglou S."/>
            <person name="Begun D."/>
            <person name="Bhutkar A."/>
            <person name="Blanco E."/>
            <person name="Bosak S.A."/>
            <person name="Bradley R.K."/>
            <person name="Brand A.D."/>
            <person name="Brent M.R."/>
            <person name="Brooks A.N."/>
            <person name="Brown R.H."/>
            <person name="Butlin R.K."/>
            <person name="Caggese C."/>
            <person name="Calvi B.R."/>
            <person name="Bernardo de Carvalho A."/>
            <person name="Caspi A."/>
            <person name="Castrezana S."/>
            <person name="Celniker S.E."/>
            <person name="Chang J.L."/>
            <person name="Chapple C."/>
            <person name="Chatterji S."/>
            <person name="Chinwalla A."/>
            <person name="Civetta A."/>
            <person name="Clifton S.W."/>
            <person name="Comeron J.M."/>
            <person name="Costello J.C."/>
            <person name="Coyne J.A."/>
            <person name="Daub J."/>
            <person name="David R.G."/>
            <person name="Delcher A.L."/>
            <person name="Delehaunty K."/>
            <person name="Do C.B."/>
            <person name="Ebling H."/>
            <person name="Edwards K."/>
            <person name="Eickbush T."/>
            <person name="Evans J.D."/>
            <person name="Filipski A."/>
            <person name="Findeiss S."/>
            <person name="Freyhult E."/>
            <person name="Fulton L."/>
            <person name="Fulton R."/>
            <person name="Garcia A.C."/>
            <person name="Gardiner A."/>
            <person name="Garfield D.A."/>
            <person name="Garvin B.E."/>
            <person name="Gibson G."/>
            <person name="Gilbert D."/>
            <person name="Gnerre S."/>
            <person name="Godfrey J."/>
            <person name="Good R."/>
            <person name="Gotea V."/>
            <person name="Gravely B."/>
            <person name="Greenberg A.J."/>
            <person name="Griffiths-Jones S."/>
            <person name="Gross S."/>
            <person name="Guigo R."/>
            <person name="Gustafson E.A."/>
            <person name="Haerty W."/>
            <person name="Hahn M.W."/>
            <person name="Halligan D.L."/>
            <person name="Halpern A.L."/>
            <person name="Halter G.M."/>
            <person name="Han M.V."/>
            <person name="Heger A."/>
            <person name="Hillier L."/>
            <person name="Hinrichs A.S."/>
            <person name="Holmes I."/>
            <person name="Hoskins R.A."/>
            <person name="Hubisz M.J."/>
            <person name="Hultmark D."/>
            <person name="Huntley M.A."/>
            <person name="Jaffe D.B."/>
            <person name="Jagadeeshan S."/>
            <person name="Jeck W.R."/>
            <person name="Johnson J."/>
            <person name="Jones C.D."/>
            <person name="Jordan W.C."/>
            <person name="Karpen G.H."/>
            <person name="Kataoka E."/>
            <person name="Keightley P.D."/>
            <person name="Kheradpour P."/>
            <person name="Kirkness E.F."/>
            <person name="Koerich L.B."/>
            <person name="Kristiansen K."/>
            <person name="Kudrna D."/>
            <person name="Kulathinal R.J."/>
            <person name="Kumar S."/>
            <person name="Kwok R."/>
            <person name="Lander E."/>
            <person name="Langley C.H."/>
            <person name="Lapoint R."/>
            <person name="Lazzaro B.P."/>
            <person name="Lee S.J."/>
            <person name="Levesque L."/>
            <person name="Li R."/>
            <person name="Lin C.F."/>
            <person name="Lin M.F."/>
            <person name="Lindblad-Toh K."/>
            <person name="Llopart A."/>
            <person name="Long M."/>
            <person name="Low L."/>
            <person name="Lozovsky E."/>
            <person name="Lu J."/>
            <person name="Luo M."/>
            <person name="Machado C.A."/>
            <person name="Makalowski W."/>
            <person name="Marzo M."/>
            <person name="Matsuda M."/>
            <person name="Matzkin L."/>
            <person name="McAllister B."/>
            <person name="McBride C.S."/>
            <person name="McKernan B."/>
            <person name="McKernan K."/>
            <person name="Mendez-Lago M."/>
            <person name="Minx P."/>
            <person name="Mollenhauer M.U."/>
            <person name="Montooth K."/>
            <person name="Mount S.M."/>
            <person name="Mu X."/>
            <person name="Myers E."/>
            <person name="Negre B."/>
            <person name="Newfeld S."/>
            <person name="Nielsen R."/>
            <person name="Noor M.A."/>
            <person name="O'Grady P."/>
            <person name="Pachter L."/>
            <person name="Papaceit M."/>
            <person name="Parisi M.J."/>
            <person name="Parisi M."/>
            <person name="Parts L."/>
            <person name="Pedersen J.S."/>
            <person name="Pesole G."/>
            <person name="Phillippy A.M."/>
            <person name="Ponting C.P."/>
            <person name="Pop M."/>
            <person name="Porcelli D."/>
            <person name="Powell J.R."/>
            <person name="Prohaska S."/>
            <person name="Pruitt K."/>
            <person name="Puig M."/>
            <person name="Quesneville H."/>
            <person name="Ram K.R."/>
            <person name="Rand D."/>
            <person name="Rasmussen M.D."/>
            <person name="Reed L.K."/>
            <person name="Reenan R."/>
            <person name="Reily A."/>
            <person name="Remington K.A."/>
            <person name="Rieger T.T."/>
            <person name="Ritchie M.G."/>
            <person name="Robin C."/>
            <person name="Rogers Y.H."/>
            <person name="Rohde C."/>
            <person name="Rozas J."/>
            <person name="Rubenfield M.J."/>
            <person name="Ruiz A."/>
            <person name="Russo S."/>
            <person name="Salzberg S.L."/>
            <person name="Sanchez-Gracia A."/>
            <person name="Saranga D.J."/>
            <person name="Sato H."/>
            <person name="Schaeffer S.W."/>
            <person name="Schatz M.C."/>
            <person name="Schlenke T."/>
            <person name="Schwartz R."/>
            <person name="Segarra C."/>
            <person name="Singh R.S."/>
            <person name="Sirot L."/>
            <person name="Sirota M."/>
            <person name="Sisneros N.B."/>
            <person name="Smith C.D."/>
            <person name="Smith T.F."/>
            <person name="Spieth J."/>
            <person name="Stage D.E."/>
            <person name="Stark A."/>
            <person name="Stephan W."/>
            <person name="Strausberg R.L."/>
            <person name="Strempel S."/>
            <person name="Sturgill D."/>
            <person name="Sutton G."/>
            <person name="Sutton G.G."/>
            <person name="Tao W."/>
            <person name="Teichmann S."/>
            <person name="Tobari Y.N."/>
            <person name="Tomimura Y."/>
            <person name="Tsolas J.M."/>
            <person name="Valente V.L."/>
            <person name="Venter E."/>
            <person name="Venter J.C."/>
            <person name="Vicario S."/>
            <person name="Vieira F.G."/>
            <person name="Vilella A.J."/>
            <person name="Villasante A."/>
            <person name="Walenz B."/>
            <person name="Wang J."/>
            <person name="Wasserman M."/>
            <person name="Watts T."/>
            <person name="Wilson D."/>
            <person name="Wilson R.K."/>
            <person name="Wing R.A."/>
            <person name="Wolfner M.F."/>
            <person name="Wong A."/>
            <person name="Wong G.K."/>
            <person name="Wu C.I."/>
            <person name="Wu G."/>
            <person name="Yamamoto D."/>
            <person name="Yang H.P."/>
            <person name="Yang S.P."/>
            <person name="Yorke J.A."/>
            <person name="Yoshida K."/>
            <person name="Zdobnov E."/>
            <person name="Zhang P."/>
            <person name="Zhang Y."/>
            <person name="Zimin A.V."/>
            <person name="Baldwin J."/>
            <person name="Abdouelleil A."/>
            <person name="Abdulkadir J."/>
            <person name="Abebe A."/>
            <person name="Abera B."/>
            <person name="Abreu J."/>
            <person name="Acer S.C."/>
            <person name="Aftuck L."/>
            <person name="Alexander A."/>
            <person name="An P."/>
            <person name="Anderson E."/>
            <person name="Anderson S."/>
            <person name="Arachi H."/>
            <person name="Azer M."/>
            <person name="Bachantsang P."/>
            <person name="Barry A."/>
            <person name="Bayul T."/>
            <person name="Berlin A."/>
            <person name="Bessette D."/>
            <person name="Bloom T."/>
            <person name="Blye J."/>
            <person name="Boguslavskiy L."/>
            <person name="Bonnet C."/>
            <person name="Boukhgalter B."/>
            <person name="Bourzgui I."/>
            <person name="Brown A."/>
            <person name="Cahill P."/>
            <person name="Channer S."/>
            <person name="Cheshatsang Y."/>
            <person name="Chuda L."/>
            <person name="Citroen M."/>
            <person name="Collymore A."/>
            <person name="Cooke P."/>
            <person name="Costello M."/>
            <person name="D'Aco K."/>
            <person name="Daza R."/>
            <person name="De Haan G."/>
            <person name="DeGray S."/>
            <person name="DeMaso C."/>
            <person name="Dhargay N."/>
            <person name="Dooley K."/>
            <person name="Dooley E."/>
            <person name="Doricent M."/>
            <person name="Dorje P."/>
            <person name="Dorjee K."/>
            <person name="Dupes A."/>
            <person name="Elong R."/>
            <person name="Falk J."/>
            <person name="Farina A."/>
            <person name="Faro S."/>
            <person name="Ferguson D."/>
            <person name="Fisher S."/>
            <person name="Foley C.D."/>
            <person name="Franke A."/>
            <person name="Friedrich D."/>
            <person name="Gadbois L."/>
            <person name="Gearin G."/>
            <person name="Gearin C.R."/>
            <person name="Giannoukos G."/>
            <person name="Goode T."/>
            <person name="Graham J."/>
            <person name="Grandbois E."/>
            <person name="Grewal S."/>
            <person name="Gyaltsen K."/>
            <person name="Hafez N."/>
            <person name="Hagos B."/>
            <person name="Hall J."/>
            <person name="Henson C."/>
            <person name="Hollinger A."/>
            <person name="Honan T."/>
            <person name="Huard M.D."/>
            <person name="Hughes L."/>
            <person name="Hurhula B."/>
            <person name="Husby M.E."/>
            <person name="Kamat A."/>
            <person name="Kanga B."/>
            <person name="Kashin S."/>
            <person name="Khazanovich D."/>
            <person name="Kisner P."/>
            <person name="Lance K."/>
            <person name="Lara M."/>
            <person name="Lee W."/>
            <person name="Lennon N."/>
            <person name="Letendre F."/>
            <person name="LeVine R."/>
            <person name="Lipovsky A."/>
            <person name="Liu X."/>
            <person name="Liu J."/>
            <person name="Liu S."/>
            <person name="Lokyitsang T."/>
            <person name="Lokyitsang Y."/>
            <person name="Lubonja R."/>
            <person name="Lui A."/>
            <person name="MacDonald P."/>
            <person name="Magnisalis V."/>
            <person name="Maru K."/>
            <person name="Matthews C."/>
            <person name="McCusker W."/>
            <person name="McDonough S."/>
            <person name="Mehta T."/>
            <person name="Meldrim J."/>
            <person name="Meneus L."/>
            <person name="Mihai O."/>
            <person name="Mihalev A."/>
            <person name="Mihova T."/>
            <person name="Mittelman R."/>
            <person name="Mlenga V."/>
            <person name="Montmayeur A."/>
            <person name="Mulrain L."/>
            <person name="Navidi A."/>
            <person name="Naylor J."/>
            <person name="Negash T."/>
            <person name="Nguyen T."/>
            <person name="Nguyen N."/>
            <person name="Nicol R."/>
            <person name="Norbu C."/>
            <person name="Norbu N."/>
            <person name="Novod N."/>
            <person name="O'Neill B."/>
            <person name="Osman S."/>
            <person name="Markiewicz E."/>
            <person name="Oyono O.L."/>
            <person name="Patti C."/>
            <person name="Phunkhang P."/>
            <person name="Pierre F."/>
            <person name="Priest M."/>
            <person name="Raghuraman S."/>
            <person name="Rege F."/>
            <person name="Reyes R."/>
            <person name="Rise C."/>
            <person name="Rogov P."/>
            <person name="Ross K."/>
            <person name="Ryan E."/>
            <person name="Settipalli S."/>
            <person name="Shea T."/>
            <person name="Sherpa N."/>
            <person name="Shi L."/>
            <person name="Shih D."/>
            <person name="Sparrow T."/>
            <person name="Spaulding J."/>
            <person name="Stalker J."/>
            <person name="Stange-Thomann N."/>
            <person name="Stavropoulos S."/>
            <person name="Stone C."/>
            <person name="Strader C."/>
            <person name="Tesfaye S."/>
            <person name="Thomson T."/>
            <person name="Thoulutsang Y."/>
            <person name="Thoulutsang D."/>
            <person name="Topham K."/>
            <person name="Topping I."/>
            <person name="Tsamla T."/>
            <person name="Vassiliev H."/>
            <person name="Vo A."/>
            <person name="Wangchuk T."/>
            <person name="Wangdi T."/>
            <person name="Weiand M."/>
            <person name="Wilkinson J."/>
            <person name="Wilson A."/>
            <person name="Yadav S."/>
            <person name="Young G."/>
            <person name="Yu Q."/>
            <person name="Zembek L."/>
            <person name="Zhong D."/>
            <person name="Zimmer A."/>
            <person name="Zwirko Z."/>
            <person name="Jaffe D.B."/>
            <person name="Alvarez P."/>
            <person name="Brockman W."/>
            <person name="Butler J."/>
            <person name="Chin C."/>
            <person name="Gnerre S."/>
            <person name="Grabherr M."/>
            <person name="Kleber M."/>
            <person name="Mauceli E."/>
            <person name="MacCallum I."/>
        </authorList>
    </citation>
    <scope>NUCLEOTIDE SEQUENCE [LARGE SCALE GENOMIC DNA]</scope>
    <source>
        <strain evidence="6">Tucson 15081-1352.22</strain>
    </source>
</reference>
<evidence type="ECO:0000256" key="3">
    <source>
        <dbReference type="SAM" id="MobiDB-lite"/>
    </source>
</evidence>
<feature type="region of interest" description="Disordered" evidence="3">
    <location>
        <begin position="1"/>
        <end position="113"/>
    </location>
</feature>
<dbReference type="InterPro" id="IPR027124">
    <property type="entry name" value="Swc5/CFDP1/2"/>
</dbReference>
<dbReference type="AlphaFoldDB" id="B4KQ88"/>
<name>B4KQ88_DROMO</name>
<dbReference type="PANTHER" id="PTHR48407:SF1">
    <property type="entry name" value="CRANIOFACIAL DEVELOPMENT PROTEIN 1"/>
    <property type="match status" value="1"/>
</dbReference>
<dbReference type="InterPro" id="IPR011421">
    <property type="entry name" value="BCNT-C"/>
</dbReference>
<keyword evidence="6" id="KW-1185">Reference proteome</keyword>
<feature type="compositionally biased region" description="Low complexity" evidence="3">
    <location>
        <begin position="172"/>
        <end position="183"/>
    </location>
</feature>
<feature type="compositionally biased region" description="Basic residues" evidence="3">
    <location>
        <begin position="53"/>
        <end position="67"/>
    </location>
</feature>
<dbReference type="OrthoDB" id="445677at2759"/>
<feature type="region of interest" description="Disordered" evidence="3">
    <location>
        <begin position="126"/>
        <end position="204"/>
    </location>
</feature>
<evidence type="ECO:0000313" key="6">
    <source>
        <dbReference type="Proteomes" id="UP000009192"/>
    </source>
</evidence>
<dbReference type="PROSITE" id="PS51279">
    <property type="entry name" value="BCNT_C"/>
    <property type="match status" value="1"/>
</dbReference>
<dbReference type="HOGENOM" id="CLU_080190_1_0_1"/>
<dbReference type="KEGG" id="dmo:Dmoj_GI20398"/>
<dbReference type="Proteomes" id="UP000009192">
    <property type="component" value="Unassembled WGS sequence"/>
</dbReference>
<dbReference type="PhylomeDB" id="B4KQ88"/>
<evidence type="ECO:0000259" key="4">
    <source>
        <dbReference type="PROSITE" id="PS51279"/>
    </source>
</evidence>
<accession>B4KQ88</accession>
<evidence type="ECO:0000256" key="1">
    <source>
        <dbReference type="ARBA" id="ARBA00019033"/>
    </source>
</evidence>
<organism evidence="5 6">
    <name type="scientific">Drosophila mojavensis</name>
    <name type="common">Fruit fly</name>
    <dbReference type="NCBI Taxonomy" id="7230"/>
    <lineage>
        <taxon>Eukaryota</taxon>
        <taxon>Metazoa</taxon>
        <taxon>Ecdysozoa</taxon>
        <taxon>Arthropoda</taxon>
        <taxon>Hexapoda</taxon>
        <taxon>Insecta</taxon>
        <taxon>Pterygota</taxon>
        <taxon>Neoptera</taxon>
        <taxon>Endopterygota</taxon>
        <taxon>Diptera</taxon>
        <taxon>Brachycera</taxon>
        <taxon>Muscomorpha</taxon>
        <taxon>Ephydroidea</taxon>
        <taxon>Drosophilidae</taxon>
        <taxon>Drosophila</taxon>
    </lineage>
</organism>
<dbReference type="GO" id="GO:0000812">
    <property type="term" value="C:Swr1 complex"/>
    <property type="evidence" value="ECO:0007669"/>
    <property type="project" value="TreeGrafter"/>
</dbReference>
<feature type="compositionally biased region" description="Acidic residues" evidence="3">
    <location>
        <begin position="7"/>
        <end position="48"/>
    </location>
</feature>
<gene>
    <name evidence="5" type="primary">Dmoj\GI20398</name>
    <name evidence="5" type="ORF">Dmoj_GI20398</name>
</gene>
<dbReference type="FunCoup" id="B4KQ88">
    <property type="interactions" value="1773"/>
</dbReference>
<dbReference type="eggNOG" id="KOG4776">
    <property type="taxonomic scope" value="Eukaryota"/>
</dbReference>
<dbReference type="Pfam" id="PF07572">
    <property type="entry name" value="BCNT"/>
    <property type="match status" value="1"/>
</dbReference>
<dbReference type="PANTHER" id="PTHR48407">
    <property type="entry name" value="CRANIOFACIAL DEVELOPMENT PROTEIN 1"/>
    <property type="match status" value="1"/>
</dbReference>
<dbReference type="EMBL" id="CH933808">
    <property type="protein sequence ID" value="EDW09216.1"/>
    <property type="molecule type" value="Genomic_DNA"/>
</dbReference>
<dbReference type="OMA" id="AKKWPLW"/>
<feature type="compositionally biased region" description="Polar residues" evidence="3">
    <location>
        <begin position="72"/>
        <end position="85"/>
    </location>
</feature>
<evidence type="ECO:0000256" key="2">
    <source>
        <dbReference type="ARBA" id="ARBA00030244"/>
    </source>
</evidence>
<evidence type="ECO:0000313" key="5">
    <source>
        <dbReference type="EMBL" id="EDW09216.1"/>
    </source>
</evidence>
<proteinExistence type="predicted"/>
<protein>
    <recommendedName>
        <fullName evidence="1">Craniofacial development protein 1</fullName>
    </recommendedName>
    <alternativeName>
        <fullName evidence="2">Bucentaur</fullName>
    </alternativeName>
</protein>
<feature type="domain" description="BCNT-C" evidence="4">
    <location>
        <begin position="215"/>
        <end position="295"/>
    </location>
</feature>
<dbReference type="InParanoid" id="B4KQ88"/>